<dbReference type="Proteomes" id="UP001152795">
    <property type="component" value="Unassembled WGS sequence"/>
</dbReference>
<feature type="compositionally biased region" description="Polar residues" evidence="1">
    <location>
        <begin position="108"/>
        <end position="118"/>
    </location>
</feature>
<sequence length="118" mass="13384">MECIGVLPAPEDVIQPANIPLFGILAENTTEPEQCYFCFEQIDGNELLAMTMQCCQQKAHCRCFQVWAAHYNGTDIKTVWCGYCRTPFPDKGTLLPVPTEQKQRTRTEQNPMLSNNDP</sequence>
<comment type="caution">
    <text evidence="2">The sequence shown here is derived from an EMBL/GenBank/DDBJ whole genome shotgun (WGS) entry which is preliminary data.</text>
</comment>
<proteinExistence type="predicted"/>
<feature type="region of interest" description="Disordered" evidence="1">
    <location>
        <begin position="90"/>
        <end position="118"/>
    </location>
</feature>
<dbReference type="AlphaFoldDB" id="A0A6S7GTW8"/>
<accession>A0A6S7GTW8</accession>
<evidence type="ECO:0000313" key="3">
    <source>
        <dbReference type="Proteomes" id="UP001152795"/>
    </source>
</evidence>
<dbReference type="EMBL" id="CACRXK020002598">
    <property type="protein sequence ID" value="CAB3995105.1"/>
    <property type="molecule type" value="Genomic_DNA"/>
</dbReference>
<evidence type="ECO:0000256" key="1">
    <source>
        <dbReference type="SAM" id="MobiDB-lite"/>
    </source>
</evidence>
<evidence type="ECO:0000313" key="2">
    <source>
        <dbReference type="EMBL" id="CAB3995105.1"/>
    </source>
</evidence>
<dbReference type="SUPFAM" id="SSF57850">
    <property type="entry name" value="RING/U-box"/>
    <property type="match status" value="1"/>
</dbReference>
<protein>
    <submittedName>
        <fullName evidence="2">Uncharacterized protein</fullName>
    </submittedName>
</protein>
<reference evidence="2" key="1">
    <citation type="submission" date="2020-04" db="EMBL/GenBank/DDBJ databases">
        <authorList>
            <person name="Alioto T."/>
            <person name="Alioto T."/>
            <person name="Gomez Garrido J."/>
        </authorList>
    </citation>
    <scope>NUCLEOTIDE SEQUENCE</scope>
    <source>
        <strain evidence="2">A484AB</strain>
    </source>
</reference>
<organism evidence="2 3">
    <name type="scientific">Paramuricea clavata</name>
    <name type="common">Red gorgonian</name>
    <name type="synonym">Violescent sea-whip</name>
    <dbReference type="NCBI Taxonomy" id="317549"/>
    <lineage>
        <taxon>Eukaryota</taxon>
        <taxon>Metazoa</taxon>
        <taxon>Cnidaria</taxon>
        <taxon>Anthozoa</taxon>
        <taxon>Octocorallia</taxon>
        <taxon>Malacalcyonacea</taxon>
        <taxon>Plexauridae</taxon>
        <taxon>Paramuricea</taxon>
    </lineage>
</organism>
<keyword evidence="3" id="KW-1185">Reference proteome</keyword>
<gene>
    <name evidence="2" type="ORF">PACLA_8A056316</name>
</gene>
<name>A0A6S7GTW8_PARCT</name>